<evidence type="ECO:0000256" key="1">
    <source>
        <dbReference type="SAM" id="SignalP"/>
    </source>
</evidence>
<comment type="caution">
    <text evidence="2">The sequence shown here is derived from an EMBL/GenBank/DDBJ whole genome shotgun (WGS) entry which is preliminary data.</text>
</comment>
<gene>
    <name evidence="2" type="ORF">DFR24_3329</name>
</gene>
<name>A0A4R7P5H7_9GAMM</name>
<protein>
    <submittedName>
        <fullName evidence="2">YpeB-like protein with putative protease inhibitory function</fullName>
    </submittedName>
</protein>
<keyword evidence="3" id="KW-1185">Reference proteome</keyword>
<feature type="signal peptide" evidence="1">
    <location>
        <begin position="1"/>
        <end position="27"/>
    </location>
</feature>
<evidence type="ECO:0000313" key="2">
    <source>
        <dbReference type="EMBL" id="TDU28948.1"/>
    </source>
</evidence>
<keyword evidence="1" id="KW-0732">Signal</keyword>
<reference evidence="2 3" key="1">
    <citation type="submission" date="2019-03" db="EMBL/GenBank/DDBJ databases">
        <title>Genomic Encyclopedia of Type Strains, Phase IV (KMG-IV): sequencing the most valuable type-strain genomes for metagenomic binning, comparative biology and taxonomic classification.</title>
        <authorList>
            <person name="Goeker M."/>
        </authorList>
    </citation>
    <scope>NUCLEOTIDE SEQUENCE [LARGE SCALE GENOMIC DNA]</scope>
    <source>
        <strain evidence="2 3">DSM 26377</strain>
    </source>
</reference>
<dbReference type="EMBL" id="SOBT01000009">
    <property type="protein sequence ID" value="TDU28948.1"/>
    <property type="molecule type" value="Genomic_DNA"/>
</dbReference>
<dbReference type="Proteomes" id="UP000295341">
    <property type="component" value="Unassembled WGS sequence"/>
</dbReference>
<proteinExistence type="predicted"/>
<dbReference type="AlphaFoldDB" id="A0A4R7P5H7"/>
<accession>A0A4R7P5H7</accession>
<sequence>MSGFSIATMSRGVALAALLVVGTPATADPSASGWQAALTSLQAAGFRSVEELETTADGGFEAEVFDGQQKAFEVLLDAGGVIRSQRMEAQASAEERIEMDVVTRLLPWLQAQGYRRTSSIAADDGHIEIETEDAQGHSVELDVEATADGFNTLRARRHARMTPAG</sequence>
<organism evidence="2 3">
    <name type="scientific">Panacagrimonas perspica</name>
    <dbReference type="NCBI Taxonomy" id="381431"/>
    <lineage>
        <taxon>Bacteria</taxon>
        <taxon>Pseudomonadati</taxon>
        <taxon>Pseudomonadota</taxon>
        <taxon>Gammaproteobacteria</taxon>
        <taxon>Nevskiales</taxon>
        <taxon>Nevskiaceae</taxon>
        <taxon>Panacagrimonas</taxon>
    </lineage>
</organism>
<evidence type="ECO:0000313" key="3">
    <source>
        <dbReference type="Proteomes" id="UP000295341"/>
    </source>
</evidence>
<dbReference type="RefSeq" id="WP_133882460.1">
    <property type="nucleotide sequence ID" value="NZ_MWIN01000018.1"/>
</dbReference>
<feature type="chain" id="PRO_5030099554" evidence="1">
    <location>
        <begin position="28"/>
        <end position="165"/>
    </location>
</feature>